<evidence type="ECO:0000313" key="2">
    <source>
        <dbReference type="EMBL" id="MBS3647532.1"/>
    </source>
</evidence>
<gene>
    <name evidence="2" type="ORF">KEU06_02685</name>
</gene>
<organism evidence="2 3">
    <name type="scientific">Pseudaminobacter soli</name>
    <name type="common">ex Zhang et al. 2022</name>
    <dbReference type="NCBI Taxonomy" id="2831468"/>
    <lineage>
        <taxon>Bacteria</taxon>
        <taxon>Pseudomonadati</taxon>
        <taxon>Pseudomonadota</taxon>
        <taxon>Alphaproteobacteria</taxon>
        <taxon>Hyphomicrobiales</taxon>
        <taxon>Phyllobacteriaceae</taxon>
        <taxon>Pseudaminobacter</taxon>
    </lineage>
</organism>
<accession>A0A942E2X2</accession>
<feature type="region of interest" description="Disordered" evidence="1">
    <location>
        <begin position="1"/>
        <end position="104"/>
    </location>
</feature>
<sequence length="104" mass="12082">MAGHRTEEHSKTARPHGNATHDQQIAIIEKRVNTKNAGDDFDAEADLKMTPEQREARRKGANLRADQRDLVDPDDRNMLRGESQESEHRKQRQDDEDNRENRQP</sequence>
<dbReference type="RefSeq" id="WP_188253052.1">
    <property type="nucleotide sequence ID" value="NZ_JABVCF010000001.1"/>
</dbReference>
<protein>
    <submittedName>
        <fullName evidence="2">Uncharacterized protein</fullName>
    </submittedName>
</protein>
<comment type="caution">
    <text evidence="2">The sequence shown here is derived from an EMBL/GenBank/DDBJ whole genome shotgun (WGS) entry which is preliminary data.</text>
</comment>
<dbReference type="Proteomes" id="UP000680348">
    <property type="component" value="Unassembled WGS sequence"/>
</dbReference>
<evidence type="ECO:0000313" key="3">
    <source>
        <dbReference type="Proteomes" id="UP000680348"/>
    </source>
</evidence>
<feature type="compositionally biased region" description="Basic and acidic residues" evidence="1">
    <location>
        <begin position="65"/>
        <end position="88"/>
    </location>
</feature>
<name>A0A942E2X2_9HYPH</name>
<evidence type="ECO:0000256" key="1">
    <source>
        <dbReference type="SAM" id="MobiDB-lite"/>
    </source>
</evidence>
<keyword evidence="3" id="KW-1185">Reference proteome</keyword>
<dbReference type="AlphaFoldDB" id="A0A942E2X2"/>
<feature type="compositionally biased region" description="Basic and acidic residues" evidence="1">
    <location>
        <begin position="45"/>
        <end position="55"/>
    </location>
</feature>
<dbReference type="EMBL" id="JAGWCR010000001">
    <property type="protein sequence ID" value="MBS3647532.1"/>
    <property type="molecule type" value="Genomic_DNA"/>
</dbReference>
<reference evidence="2" key="1">
    <citation type="submission" date="2021-04" db="EMBL/GenBank/DDBJ databases">
        <title>Pseudaminobacter soli sp. nov., isolated from paddy soil contaminated by heavy metals.</title>
        <authorList>
            <person name="Zhang K."/>
        </authorList>
    </citation>
    <scope>NUCLEOTIDE SEQUENCE</scope>
    <source>
        <strain evidence="2">19-2017</strain>
    </source>
</reference>
<feature type="compositionally biased region" description="Basic and acidic residues" evidence="1">
    <location>
        <begin position="1"/>
        <end position="11"/>
    </location>
</feature>
<proteinExistence type="predicted"/>